<name>A0ABQ8DGM3_BRANA</name>
<accession>A0ABQ8DGM3</accession>
<gene>
    <name evidence="1" type="ORF">HID58_014193</name>
</gene>
<proteinExistence type="predicted"/>
<feature type="non-terminal residue" evidence="1">
    <location>
        <position position="1"/>
    </location>
</feature>
<protein>
    <submittedName>
        <fullName evidence="1">Uncharacterized protein</fullName>
    </submittedName>
</protein>
<dbReference type="Proteomes" id="UP000824890">
    <property type="component" value="Unassembled WGS sequence"/>
</dbReference>
<evidence type="ECO:0000313" key="2">
    <source>
        <dbReference type="Proteomes" id="UP000824890"/>
    </source>
</evidence>
<comment type="caution">
    <text evidence="1">The sequence shown here is derived from an EMBL/GenBank/DDBJ whole genome shotgun (WGS) entry which is preliminary data.</text>
</comment>
<organism evidence="1 2">
    <name type="scientific">Brassica napus</name>
    <name type="common">Rape</name>
    <dbReference type="NCBI Taxonomy" id="3708"/>
    <lineage>
        <taxon>Eukaryota</taxon>
        <taxon>Viridiplantae</taxon>
        <taxon>Streptophyta</taxon>
        <taxon>Embryophyta</taxon>
        <taxon>Tracheophyta</taxon>
        <taxon>Spermatophyta</taxon>
        <taxon>Magnoliopsida</taxon>
        <taxon>eudicotyledons</taxon>
        <taxon>Gunneridae</taxon>
        <taxon>Pentapetalae</taxon>
        <taxon>rosids</taxon>
        <taxon>malvids</taxon>
        <taxon>Brassicales</taxon>
        <taxon>Brassicaceae</taxon>
        <taxon>Brassiceae</taxon>
        <taxon>Brassica</taxon>
    </lineage>
</organism>
<feature type="non-terminal residue" evidence="1">
    <location>
        <position position="60"/>
    </location>
</feature>
<sequence>TLFQLGVRNSIPTVRNSIPICAHHISKFAIPIYHTCMARCRVSISMYGYVCVPGFKGRKQ</sequence>
<dbReference type="EMBL" id="JAGKQM010000004">
    <property type="protein sequence ID" value="KAH0928466.1"/>
    <property type="molecule type" value="Genomic_DNA"/>
</dbReference>
<reference evidence="1 2" key="1">
    <citation type="submission" date="2021-05" db="EMBL/GenBank/DDBJ databases">
        <title>Genome Assembly of Synthetic Allotetraploid Brassica napus Reveals Homoeologous Exchanges between Subgenomes.</title>
        <authorList>
            <person name="Davis J.T."/>
        </authorList>
    </citation>
    <scope>NUCLEOTIDE SEQUENCE [LARGE SCALE GENOMIC DNA]</scope>
    <source>
        <strain evidence="2">cv. Da-Ae</strain>
        <tissue evidence="1">Seedling</tissue>
    </source>
</reference>
<evidence type="ECO:0000313" key="1">
    <source>
        <dbReference type="EMBL" id="KAH0928466.1"/>
    </source>
</evidence>
<keyword evidence="2" id="KW-1185">Reference proteome</keyword>